<dbReference type="Proteomes" id="UP000741360">
    <property type="component" value="Unassembled WGS sequence"/>
</dbReference>
<comment type="caution">
    <text evidence="2">The sequence shown here is derived from an EMBL/GenBank/DDBJ whole genome shotgun (WGS) entry which is preliminary data.</text>
</comment>
<sequence length="123" mass="14635">MSYLHRVVEQRILEAQKAGAFENLPGEGKPLNLEDLSCVPEELRTAYILLKNANVLPPEAQLLKEIHSLEDLLQHVYDREDRRTVLKQIQFKRIRLDLLKRRSFNLQTVSFYGTKLRRKFYRR</sequence>
<gene>
    <name evidence="2" type="ORF">HYY65_00200</name>
</gene>
<evidence type="ECO:0000313" key="3">
    <source>
        <dbReference type="Proteomes" id="UP000741360"/>
    </source>
</evidence>
<dbReference type="InterPro" id="IPR018961">
    <property type="entry name" value="DnaJ_homolog_subfam-C_membr-28"/>
</dbReference>
<accession>A0A932GLU1</accession>
<reference evidence="2" key="1">
    <citation type="submission" date="2020-07" db="EMBL/GenBank/DDBJ databases">
        <title>Huge and variable diversity of episymbiotic CPR bacteria and DPANN archaea in groundwater ecosystems.</title>
        <authorList>
            <person name="He C.Y."/>
            <person name="Keren R."/>
            <person name="Whittaker M."/>
            <person name="Farag I.F."/>
            <person name="Doudna J."/>
            <person name="Cate J.H.D."/>
            <person name="Banfield J.F."/>
        </authorList>
    </citation>
    <scope>NUCLEOTIDE SEQUENCE</scope>
    <source>
        <strain evidence="2">NC_groundwater_717_Ag_S-0.2um_59_8</strain>
    </source>
</reference>
<proteinExistence type="predicted"/>
<dbReference type="PANTHER" id="PTHR39158">
    <property type="entry name" value="OS08G0560600 PROTEIN"/>
    <property type="match status" value="1"/>
</dbReference>
<dbReference type="EMBL" id="JACPSX010000003">
    <property type="protein sequence ID" value="MBI3013498.1"/>
    <property type="molecule type" value="Genomic_DNA"/>
</dbReference>
<dbReference type="AlphaFoldDB" id="A0A932GLU1"/>
<protein>
    <submittedName>
        <fullName evidence="2">DUF1992 domain-containing protein</fullName>
    </submittedName>
</protein>
<feature type="domain" description="DnaJ homologue subfamily C member 28 conserved" evidence="1">
    <location>
        <begin position="7"/>
        <end position="73"/>
    </location>
</feature>
<name>A0A932GLU1_UNCTE</name>
<dbReference type="InterPro" id="IPR052573">
    <property type="entry name" value="DnaJ_C_subfamily_28"/>
</dbReference>
<dbReference type="Pfam" id="PF09350">
    <property type="entry name" value="DJC28_CD"/>
    <property type="match status" value="1"/>
</dbReference>
<evidence type="ECO:0000259" key="1">
    <source>
        <dbReference type="Pfam" id="PF09350"/>
    </source>
</evidence>
<dbReference type="PANTHER" id="PTHR39158:SF1">
    <property type="entry name" value="DNAJ HOMOLOG SUBFAMILY C MEMBER 28"/>
    <property type="match status" value="1"/>
</dbReference>
<organism evidence="2 3">
    <name type="scientific">Tectimicrobiota bacterium</name>
    <dbReference type="NCBI Taxonomy" id="2528274"/>
    <lineage>
        <taxon>Bacteria</taxon>
        <taxon>Pseudomonadati</taxon>
        <taxon>Nitrospinota/Tectimicrobiota group</taxon>
        <taxon>Candidatus Tectimicrobiota</taxon>
    </lineage>
</organism>
<evidence type="ECO:0000313" key="2">
    <source>
        <dbReference type="EMBL" id="MBI3013498.1"/>
    </source>
</evidence>